<feature type="compositionally biased region" description="Basic residues" evidence="1">
    <location>
        <begin position="31"/>
        <end position="42"/>
    </location>
</feature>
<evidence type="ECO:0000313" key="2">
    <source>
        <dbReference type="EMBL" id="PVU92584.1"/>
    </source>
</evidence>
<proteinExistence type="predicted"/>
<dbReference type="Proteomes" id="UP000245383">
    <property type="component" value="Unassembled WGS sequence"/>
</dbReference>
<gene>
    <name evidence="2" type="ORF">BB561_003739</name>
</gene>
<protein>
    <submittedName>
        <fullName evidence="2">Uncharacterized protein</fullName>
    </submittedName>
</protein>
<dbReference type="OrthoDB" id="10583603at2759"/>
<sequence>MELPGSVPQLVELTVNPLVENKQLDALLAAKKPKAKSRKNKRSPFCPRQQTAFGTTSAMAALIRPQMSSPVGGRLATFQLTEPDPHTTKAKGFDEEKLYKFQRNKCKLTYSGEIKKKLEEKHCVISYGSTLTLHSHQYKQKMNKEASEAITKEAFNVDLYNIKKNRRSTSSSRPPETQQLCRGEEFQNGIPDIQMQDNQEKGLYDLSGPRVCFYAHYDTPEVREVSLFLMELKDLLILGSSVWILTESSHLYKIATPILGQMYGEYKEIILQTKPTGVQDQDGEVQYDTISIDYSSGDDDKLTNYEFKSHIRQGEGSQTRGQQTDQSWQNNTEKLRKLYWKSTSNVKSEIMICHGVSEQFSNLELRILEIESAKMERSIPTGVQDQDGEVQYDTISIDYSSGDDDKLTNYEFKSHIRQGEGSQTRGQQTDQSWQNNTEKLRKLYWKSTSNVSCSTPWLPNAEETFGIEKQSLENLKL</sequence>
<reference evidence="2 3" key="1">
    <citation type="journal article" date="2018" name="MBio">
        <title>Comparative Genomics Reveals the Core Gene Toolbox for the Fungus-Insect Symbiosis.</title>
        <authorList>
            <person name="Wang Y."/>
            <person name="Stata M."/>
            <person name="Wang W."/>
            <person name="Stajich J.E."/>
            <person name="White M.M."/>
            <person name="Moncalvo J.M."/>
        </authorList>
    </citation>
    <scope>NUCLEOTIDE SEQUENCE [LARGE SCALE GENOMIC DNA]</scope>
    <source>
        <strain evidence="2 3">SWE-8-4</strain>
    </source>
</reference>
<keyword evidence="3" id="KW-1185">Reference proteome</keyword>
<comment type="caution">
    <text evidence="2">The sequence shown here is derived from an EMBL/GenBank/DDBJ whole genome shotgun (WGS) entry which is preliminary data.</text>
</comment>
<name>A0A2T9YJY4_9FUNG</name>
<dbReference type="AlphaFoldDB" id="A0A2T9YJY4"/>
<organism evidence="2 3">
    <name type="scientific">Smittium simulii</name>
    <dbReference type="NCBI Taxonomy" id="133385"/>
    <lineage>
        <taxon>Eukaryota</taxon>
        <taxon>Fungi</taxon>
        <taxon>Fungi incertae sedis</taxon>
        <taxon>Zoopagomycota</taxon>
        <taxon>Kickxellomycotina</taxon>
        <taxon>Harpellomycetes</taxon>
        <taxon>Harpellales</taxon>
        <taxon>Legeriomycetaceae</taxon>
        <taxon>Smittium</taxon>
    </lineage>
</organism>
<evidence type="ECO:0000313" key="3">
    <source>
        <dbReference type="Proteomes" id="UP000245383"/>
    </source>
</evidence>
<feature type="region of interest" description="Disordered" evidence="1">
    <location>
        <begin position="30"/>
        <end position="49"/>
    </location>
</feature>
<evidence type="ECO:0000256" key="1">
    <source>
        <dbReference type="SAM" id="MobiDB-lite"/>
    </source>
</evidence>
<accession>A0A2T9YJY4</accession>
<dbReference type="EMBL" id="MBFR01000157">
    <property type="protein sequence ID" value="PVU92584.1"/>
    <property type="molecule type" value="Genomic_DNA"/>
</dbReference>